<evidence type="ECO:0000313" key="3">
    <source>
        <dbReference type="EMBL" id="CAL6088436.1"/>
    </source>
</evidence>
<dbReference type="SMART" id="SM00233">
    <property type="entry name" value="PH"/>
    <property type="match status" value="3"/>
</dbReference>
<dbReference type="SUPFAM" id="SSF50729">
    <property type="entry name" value="PH domain-like"/>
    <property type="match status" value="2"/>
</dbReference>
<gene>
    <name evidence="2" type="ORF">HINF_LOCUS43950</name>
    <name evidence="3" type="ORF">HINF_LOCUS64126</name>
</gene>
<feature type="domain" description="PH" evidence="1">
    <location>
        <begin position="675"/>
        <end position="932"/>
    </location>
</feature>
<evidence type="ECO:0000313" key="2">
    <source>
        <dbReference type="EMBL" id="CAI9956305.1"/>
    </source>
</evidence>
<protein>
    <recommendedName>
        <fullName evidence="1">PH domain-containing protein</fullName>
    </recommendedName>
</protein>
<dbReference type="EMBL" id="CAXDID020000408">
    <property type="protein sequence ID" value="CAL6088436.1"/>
    <property type="molecule type" value="Genomic_DNA"/>
</dbReference>
<evidence type="ECO:0000259" key="1">
    <source>
        <dbReference type="PROSITE" id="PS50003"/>
    </source>
</evidence>
<proteinExistence type="predicted"/>
<keyword evidence="4" id="KW-1185">Reference proteome</keyword>
<dbReference type="PROSITE" id="PS50003">
    <property type="entry name" value="PH_DOMAIN"/>
    <property type="match status" value="1"/>
</dbReference>
<dbReference type="InterPro" id="IPR001849">
    <property type="entry name" value="PH_domain"/>
</dbReference>
<name>A0AA86UFN9_9EUKA</name>
<accession>A0AA86UFN9</accession>
<dbReference type="InterPro" id="IPR011993">
    <property type="entry name" value="PH-like_dom_sf"/>
</dbReference>
<comment type="caution">
    <text evidence="2">The sequence shown here is derived from an EMBL/GenBank/DDBJ whole genome shotgun (WGS) entry which is preliminary data.</text>
</comment>
<sequence>MNIAPHTTQEQLFDVQNVVLTSNIQFKEIESAQFVDYVGLLYPGYLVLQRQSKIERVICLFQASISRLQDSDRPPFTIQLTTATQSYIINFTQFKELRKWHDQLSSILEVLYKQAEAISQNFVSESKVQVQTKIPLPNQQLIKDLIPRLSTLQSAQNSKQRDDSVNQLLNELLNVESAKQNVTVISEIDTPVPLQNQINNSQFDVDIPLDCKNGLLNRFDVDVMLARFVFKIEQTELFVCKFNTQNINVFIFNKTICAESKGGKRSICKLDQIEFQYNKMIVMGQEINLTRTQTEYMKQLINELITGQNTSLDQQQQIDATSSTAAAFPCVITFPTCYNKLICEIGGYVEILDPNLNFQNQFTQNLEIAPEIDLQSISDFIEEHLNTNNRAEAGFIQDQLGSINMLCTDLDTKNRSKNTKINVKNVYFVVIIQGWLLLYKNHSSLQPIRMFKLVDCIAWNGEQITKQKDVIHVVFSSGEDIFMKLLPKLSHNSNNFAKAIDEQKQFKEQHTIFDFIKAIHKCSCQQRDKLVLVNIAESDSVRMNMLSKQLYQHTQSNADDTQLLLALSCTMVDSSQTFKSYLSCIYILGKQFIIISQNGKQIKDQRFYFSEVQDIKDLKQTTIEIQVADQQIILKLKSSDKLQFLSTFVDLWQLSLSRQLTSMETLSPTPQALYEAEKKGYLYVHSDKGWQLKYCILQNNNFFIYENSLSLKPDQHFNSSCCIVSDAQGNIAQQCTCPFNTIQQKLLNQPGEYVHQGLLNQPYLNETADFSYQSTVNTVFAPCEQLEVSIVNTENFQHWARIHRGAVDSCAEAIKHKLRSKLQDRDLEDKLISDPERYYNKYTEIGNEFGLQYPGNIFKYQQQIKEIKDSVIPVGLDAEPNEWLTEEYLTDQEIFQKRSSFVLFNHKKVIWLAALSFSDQQSWLAAFEDQQIKIPQEISSAYYQLIKTASISQINQSINIAAQFKLRANDGITLFIPNKVLSTRFQIFNLQSKDSIIYVNVKNYKVLKQDQIKLTDYNGKSIIFDTLNIQNTLTIMDSIEINRQKDPISTYGVWDENTMPNIQIINAFLNNMLPPSTNQEYYKPTNDKKLFDSKDLEQLRDRIDNYLSQYISQQKIFSPFFDYKYKIETSLVRNQYSIGLNLQTLLNCIIKYQNQMTYNYNLLNVSNIALTRFNLQLNVLKINTEFLRNPKSLILKPIRIIIQQNHIFIFDQNKRDVIPLRECIARDSDYLLSQFIDNKEKIDKTQQQQENVKNFYDFGEYKNETSVNQLSLDQKNQLKLYFKQKNNIQMFYNSVGLYYLKRQSYFFICTNSYQRQQFIDTVKSNTAIIPDYINEQLRQFTDEKADKQLLLSINTLFSEFEMENNEILIKRTQFQSFGSDQIAGVSITYTDTSHIDFQGDVFITSKNICLKLAQNQKGGCKIVKVAIQFKIIQRITLVQGGVAIIYLVKGQEARCQVNGIPDAAGFVQLVNDISSVTIGQSPRSILQRNPTGFAAQNCGMLLKQEAELWHKGKFQRIICVLNQLDQRITKSGKPFKTLLGIYENIGDYTALEQMHIQQIAVNINKEQFIADIIGQQKLERILVIFKVHHGKVQYLILRFDDQQSCETFTQKVKNNVECSQQKLQIIKQFSSSGKRLAMQQEVYDTFSQRVKLPASQKFFMKVPATVASKILGIPGQTQTTFSGSDFQQQKIQKKLIQNQQQQQTISCEDYQNSSLFQTESNEIILQPPPITESNKNAGNLYLLSECLCYASETQIEVIPYSNISHLYLANTLFSLKNESIETTIKNFPEITKLPNSFIISATRPVGYSYNCDQIQEATVQEALPSDSEDEVEQFTELNTEPITFQFVILPHSADEIISDEELITGQLQQVNSNTQNILDKFKENIKVGQKQVQCVHTTLQVFQIVTDLCYQYHNKVPPSLFTSSPQLFALCDAMQLSLQMLTDDFGWSSVIGLVKFETLFIFDNKISKNTKFRQYQCPVKFIKAIDLRRAKIVDGKFLTGIDLTLSIAGNKFSELNSRLYIDATYQQQSEVFVGIGNSYSTQPLLYKKRSMDTFQRFIENKLALMGNCMTDDYKNFKQIQNTLSESFERAFMFTLVSQPTEQFKSEQNTVIQLSNNEVLTNFSQLVSKITLKYPITPQIKSQVDKLTQSQESQINEEWKQFNLSGEPLMSTRCSLLSQKVTVPGRILFGRVHLLFVGQVLGSKIYLVRRLGNFSQAPELNQNQLVLHGGNIGDEKLNYKHDPSLIPEAELAEQKILNQNIQLNQDHTLVFDNFPDSARTIFYDLISMAVGLAPPSQLLAQPSATACYPCTYSKQLLKHNGKQECWEAFNFIIFNNYVYIYENLMSEKPLAMFGFQQLQAERVFVDEQLYQVDYEDIQTTISKQTGRKLEELSDIDILNTENEPKVEQEKFLQQSTITKNGIFKNILSIQNLRQCVKLTAISNKQADQLIDSQFVFDESDSEQSQDKELLQQLPAEFFISSDSTEQLEQLYNALIKAKQNYQQFVEKINKRTMEHQLVQLESVIEIEKTHKIKQKTFYELHFCKLMTKEAKKKNQKQVGVSLVFKQRFKKQQLVIGSKQILDCSLQKLFHKNTQYLTLTFRSDQGIEKIEFGITGTQKDGQDMAKAINMMMWWQPVE</sequence>
<dbReference type="EMBL" id="CATOUU010000872">
    <property type="protein sequence ID" value="CAI9956305.1"/>
    <property type="molecule type" value="Genomic_DNA"/>
</dbReference>
<evidence type="ECO:0000313" key="4">
    <source>
        <dbReference type="Proteomes" id="UP001642409"/>
    </source>
</evidence>
<dbReference type="Proteomes" id="UP001642409">
    <property type="component" value="Unassembled WGS sequence"/>
</dbReference>
<organism evidence="2">
    <name type="scientific">Hexamita inflata</name>
    <dbReference type="NCBI Taxonomy" id="28002"/>
    <lineage>
        <taxon>Eukaryota</taxon>
        <taxon>Metamonada</taxon>
        <taxon>Diplomonadida</taxon>
        <taxon>Hexamitidae</taxon>
        <taxon>Hexamitinae</taxon>
        <taxon>Hexamita</taxon>
    </lineage>
</organism>
<reference evidence="2" key="1">
    <citation type="submission" date="2023-06" db="EMBL/GenBank/DDBJ databases">
        <authorList>
            <person name="Kurt Z."/>
        </authorList>
    </citation>
    <scope>NUCLEOTIDE SEQUENCE</scope>
</reference>
<reference evidence="3 4" key="2">
    <citation type="submission" date="2024-07" db="EMBL/GenBank/DDBJ databases">
        <authorList>
            <person name="Akdeniz Z."/>
        </authorList>
    </citation>
    <scope>NUCLEOTIDE SEQUENCE [LARGE SCALE GENOMIC DNA]</scope>
</reference>
<dbReference type="Gene3D" id="2.30.29.30">
    <property type="entry name" value="Pleckstrin-homology domain (PH domain)/Phosphotyrosine-binding domain (PTB)"/>
    <property type="match status" value="1"/>
</dbReference>